<evidence type="ECO:0008006" key="6">
    <source>
        <dbReference type="Google" id="ProtNLM"/>
    </source>
</evidence>
<dbReference type="Proteomes" id="UP000215199">
    <property type="component" value="Unassembled WGS sequence"/>
</dbReference>
<dbReference type="RefSeq" id="WP_093951638.1">
    <property type="nucleotide sequence ID" value="NZ_NMUL01000039.1"/>
</dbReference>
<feature type="transmembrane region" description="Helical" evidence="1">
    <location>
        <begin position="67"/>
        <end position="88"/>
    </location>
</feature>
<dbReference type="AlphaFoldDB" id="A0A229SVN6"/>
<evidence type="ECO:0000256" key="1">
    <source>
        <dbReference type="SAM" id="Phobius"/>
    </source>
</evidence>
<feature type="transmembrane region" description="Helical" evidence="1">
    <location>
        <begin position="26"/>
        <end position="55"/>
    </location>
</feature>
<evidence type="ECO:0000313" key="5">
    <source>
        <dbReference type="Proteomes" id="UP000215199"/>
    </source>
</evidence>
<keyword evidence="1" id="KW-0472">Membrane</keyword>
<dbReference type="Pfam" id="PF13828">
    <property type="entry name" value="DUF4190"/>
    <property type="match status" value="1"/>
</dbReference>
<keyword evidence="1" id="KW-0812">Transmembrane</keyword>
<feature type="domain" description="DUF4190" evidence="2">
    <location>
        <begin position="27"/>
        <end position="82"/>
    </location>
</feature>
<keyword evidence="5" id="KW-1185">Reference proteome</keyword>
<dbReference type="OrthoDB" id="3628931at2"/>
<protein>
    <recommendedName>
        <fullName evidence="6">DUF4190 domain-containing protein</fullName>
    </recommendedName>
</protein>
<dbReference type="InterPro" id="IPR025241">
    <property type="entry name" value="DUF4190"/>
</dbReference>
<feature type="domain" description="Septum formation-related" evidence="3">
    <location>
        <begin position="108"/>
        <end position="201"/>
    </location>
</feature>
<evidence type="ECO:0000259" key="3">
    <source>
        <dbReference type="Pfam" id="PF13845"/>
    </source>
</evidence>
<organism evidence="4 5">
    <name type="scientific">Amycolatopsis vastitatis</name>
    <dbReference type="NCBI Taxonomy" id="1905142"/>
    <lineage>
        <taxon>Bacteria</taxon>
        <taxon>Bacillati</taxon>
        <taxon>Actinomycetota</taxon>
        <taxon>Actinomycetes</taxon>
        <taxon>Pseudonocardiales</taxon>
        <taxon>Pseudonocardiaceae</taxon>
        <taxon>Amycolatopsis</taxon>
    </lineage>
</organism>
<name>A0A229SVN6_9PSEU</name>
<proteinExistence type="predicted"/>
<dbReference type="Pfam" id="PF13845">
    <property type="entry name" value="Septum_form"/>
    <property type="match status" value="1"/>
</dbReference>
<dbReference type="EMBL" id="NMUL01000039">
    <property type="protein sequence ID" value="OXM62751.1"/>
    <property type="molecule type" value="Genomic_DNA"/>
</dbReference>
<reference evidence="5" key="1">
    <citation type="submission" date="2017-07" db="EMBL/GenBank/DDBJ databases">
        <title>Comparative genome mining reveals phylogenetic distribution patterns of secondary metabolites in Amycolatopsis.</title>
        <authorList>
            <person name="Adamek M."/>
            <person name="Alanjary M."/>
            <person name="Sales-Ortells H."/>
            <person name="Goodfellow M."/>
            <person name="Bull A.T."/>
            <person name="Kalinowski J."/>
            <person name="Ziemert N."/>
        </authorList>
    </citation>
    <scope>NUCLEOTIDE SEQUENCE [LARGE SCALE GENOMIC DNA]</scope>
    <source>
        <strain evidence="5">H5</strain>
    </source>
</reference>
<evidence type="ECO:0000313" key="4">
    <source>
        <dbReference type="EMBL" id="OXM62751.1"/>
    </source>
</evidence>
<dbReference type="InterPro" id="IPR026004">
    <property type="entry name" value="Septum_form"/>
</dbReference>
<sequence>MSDVDSSRLANLTPGAAPPPPTRNPFAVASLVLGILGIFGLSLLVAPILGVVALVQIPKRNQTGRGMAIAGIVLSVVWAAVFTGALIVSVDWSTGGGTAPTGQALKTGECYLKQDTDIAKASCTKPHDGEAFATFTLTPHTGAPSDDELEQAATAGCQVRSDRFFGSGVEPDSGEVVTFHPAGAGWAAGKHTAVCAVQARGGQYLAPYRR</sequence>
<accession>A0A229SVN6</accession>
<keyword evidence="1" id="KW-1133">Transmembrane helix</keyword>
<gene>
    <name evidence="4" type="ORF">CF165_33790</name>
</gene>
<evidence type="ECO:0000259" key="2">
    <source>
        <dbReference type="Pfam" id="PF13828"/>
    </source>
</evidence>
<comment type="caution">
    <text evidence="4">The sequence shown here is derived from an EMBL/GenBank/DDBJ whole genome shotgun (WGS) entry which is preliminary data.</text>
</comment>